<proteinExistence type="inferred from homology"/>
<evidence type="ECO:0000259" key="7">
    <source>
        <dbReference type="Pfam" id="PF02108"/>
    </source>
</evidence>
<feature type="domain" description="Flagellar assembly protein FliH/Type III secretion system HrpE" evidence="7">
    <location>
        <begin position="95"/>
        <end position="219"/>
    </location>
</feature>
<organism evidence="8">
    <name type="scientific">marine sediment metagenome</name>
    <dbReference type="NCBI Taxonomy" id="412755"/>
    <lineage>
        <taxon>unclassified sequences</taxon>
        <taxon>metagenomes</taxon>
        <taxon>ecological metagenomes</taxon>
    </lineage>
</organism>
<dbReference type="Pfam" id="PF02108">
    <property type="entry name" value="FliH"/>
    <property type="match status" value="1"/>
</dbReference>
<evidence type="ECO:0000256" key="2">
    <source>
        <dbReference type="ARBA" id="ARBA00006602"/>
    </source>
</evidence>
<dbReference type="GO" id="GO:0015031">
    <property type="term" value="P:protein transport"/>
    <property type="evidence" value="ECO:0007669"/>
    <property type="project" value="UniProtKB-KW"/>
</dbReference>
<comment type="similarity">
    <text evidence="2">Belongs to the FliH family.</text>
</comment>
<dbReference type="PANTHER" id="PTHR34982:SF1">
    <property type="entry name" value="FLAGELLAR ASSEMBLY PROTEIN FLIH"/>
    <property type="match status" value="1"/>
</dbReference>
<evidence type="ECO:0000256" key="3">
    <source>
        <dbReference type="ARBA" id="ARBA00022448"/>
    </source>
</evidence>
<evidence type="ECO:0000256" key="5">
    <source>
        <dbReference type="ARBA" id="ARBA00022927"/>
    </source>
</evidence>
<dbReference type="GO" id="GO:0044781">
    <property type="term" value="P:bacterial-type flagellum organization"/>
    <property type="evidence" value="ECO:0007669"/>
    <property type="project" value="UniProtKB-KW"/>
</dbReference>
<accession>X1SXN7</accession>
<gene>
    <name evidence="8" type="ORF">S12H4_37258</name>
</gene>
<evidence type="ECO:0000313" key="8">
    <source>
        <dbReference type="EMBL" id="GAI97837.1"/>
    </source>
</evidence>
<keyword evidence="3" id="KW-0813">Transport</keyword>
<comment type="caution">
    <text evidence="8">The sequence shown here is derived from an EMBL/GenBank/DDBJ whole genome shotgun (WGS) entry which is preliminary data.</text>
</comment>
<evidence type="ECO:0000256" key="4">
    <source>
        <dbReference type="ARBA" id="ARBA00022795"/>
    </source>
</evidence>
<evidence type="ECO:0000256" key="1">
    <source>
        <dbReference type="ARBA" id="ARBA00003041"/>
    </source>
</evidence>
<sequence length="242" mass="27289">MSLSSLIKGEEKPLFSIKSFKAEEIGKDRQDGSSLNNNSHVKLPLSKASSVFPHLRKRENTKDKLARLEKEAYEKGFAQGQKDGLALEKKQMEEKGSRFEALFSELNSLKARIHSETEEELLKLSMLIAKRITREEVKTDIHIIGRTIRSALKFVVEKSNIRILINHDDMEAVRELLPDLAAVNKGAEFQLVEDNAIERGGCILETGFGKINATIEDQLVMLEKEVDREFSSHQGEFHGALS</sequence>
<keyword evidence="4" id="KW-1005">Bacterial flagellum biogenesis</keyword>
<dbReference type="InterPro" id="IPR051472">
    <property type="entry name" value="T3SS_Stator/FliH"/>
</dbReference>
<comment type="function">
    <text evidence="1">Needed for flagellar regrowth and assembly.</text>
</comment>
<keyword evidence="6" id="KW-1006">Bacterial flagellum protein export</keyword>
<dbReference type="InterPro" id="IPR018035">
    <property type="entry name" value="Flagellar_FliH/T3SS_HrpE"/>
</dbReference>
<evidence type="ECO:0000256" key="6">
    <source>
        <dbReference type="ARBA" id="ARBA00023225"/>
    </source>
</evidence>
<keyword evidence="5" id="KW-0653">Protein transport</keyword>
<reference evidence="8" key="1">
    <citation type="journal article" date="2014" name="Front. Microbiol.">
        <title>High frequency of phylogenetically diverse reductive dehalogenase-homologous genes in deep subseafloor sedimentary metagenomes.</title>
        <authorList>
            <person name="Kawai M."/>
            <person name="Futagami T."/>
            <person name="Toyoda A."/>
            <person name="Takaki Y."/>
            <person name="Nishi S."/>
            <person name="Hori S."/>
            <person name="Arai W."/>
            <person name="Tsubouchi T."/>
            <person name="Morono Y."/>
            <person name="Uchiyama I."/>
            <person name="Ito T."/>
            <person name="Fujiyama A."/>
            <person name="Inagaki F."/>
            <person name="Takami H."/>
        </authorList>
    </citation>
    <scope>NUCLEOTIDE SEQUENCE</scope>
    <source>
        <strain evidence="8">Expedition CK06-06</strain>
    </source>
</reference>
<dbReference type="EMBL" id="BARW01022298">
    <property type="protein sequence ID" value="GAI97837.1"/>
    <property type="molecule type" value="Genomic_DNA"/>
</dbReference>
<dbReference type="PANTHER" id="PTHR34982">
    <property type="entry name" value="YOP PROTEINS TRANSLOCATION PROTEIN L"/>
    <property type="match status" value="1"/>
</dbReference>
<dbReference type="AlphaFoldDB" id="X1SXN7"/>
<name>X1SXN7_9ZZZZ</name>
<protein>
    <recommendedName>
        <fullName evidence="7">Flagellar assembly protein FliH/Type III secretion system HrpE domain-containing protein</fullName>
    </recommendedName>
</protein>
<dbReference type="GO" id="GO:0005829">
    <property type="term" value="C:cytosol"/>
    <property type="evidence" value="ECO:0007669"/>
    <property type="project" value="TreeGrafter"/>
</dbReference>
<dbReference type="SUPFAM" id="SSF160527">
    <property type="entry name" value="V-type ATPase subunit E-like"/>
    <property type="match status" value="1"/>
</dbReference>